<sequence>MFFLFGRRSDVQIKLNYVGDFLGPRWPSGKVWAGGLQARNPIRLKESAVYAGRCTLIPTLWVKRPVPGVVRKLGERGIPVQASSSSSDSGSK</sequence>
<dbReference type="EMBL" id="BGPR01002885">
    <property type="protein sequence ID" value="GBM80473.1"/>
    <property type="molecule type" value="Genomic_DNA"/>
</dbReference>
<accession>A0A4Y2IRK4</accession>
<protein>
    <submittedName>
        <fullName evidence="1">Uncharacterized protein</fullName>
    </submittedName>
</protein>
<gene>
    <name evidence="1" type="ORF">AVEN_57308_1</name>
</gene>
<keyword evidence="2" id="KW-1185">Reference proteome</keyword>
<organism evidence="1 2">
    <name type="scientific">Araneus ventricosus</name>
    <name type="common">Orbweaver spider</name>
    <name type="synonym">Epeira ventricosa</name>
    <dbReference type="NCBI Taxonomy" id="182803"/>
    <lineage>
        <taxon>Eukaryota</taxon>
        <taxon>Metazoa</taxon>
        <taxon>Ecdysozoa</taxon>
        <taxon>Arthropoda</taxon>
        <taxon>Chelicerata</taxon>
        <taxon>Arachnida</taxon>
        <taxon>Araneae</taxon>
        <taxon>Araneomorphae</taxon>
        <taxon>Entelegynae</taxon>
        <taxon>Araneoidea</taxon>
        <taxon>Araneidae</taxon>
        <taxon>Araneus</taxon>
    </lineage>
</organism>
<evidence type="ECO:0000313" key="2">
    <source>
        <dbReference type="Proteomes" id="UP000499080"/>
    </source>
</evidence>
<evidence type="ECO:0000313" key="1">
    <source>
        <dbReference type="EMBL" id="GBM80473.1"/>
    </source>
</evidence>
<dbReference type="Proteomes" id="UP000499080">
    <property type="component" value="Unassembled WGS sequence"/>
</dbReference>
<name>A0A4Y2IRK4_ARAVE</name>
<dbReference type="AlphaFoldDB" id="A0A4Y2IRK4"/>
<proteinExistence type="predicted"/>
<reference evidence="1 2" key="1">
    <citation type="journal article" date="2019" name="Sci. Rep.">
        <title>Orb-weaving spider Araneus ventricosus genome elucidates the spidroin gene catalogue.</title>
        <authorList>
            <person name="Kono N."/>
            <person name="Nakamura H."/>
            <person name="Ohtoshi R."/>
            <person name="Moran D.A.P."/>
            <person name="Shinohara A."/>
            <person name="Yoshida Y."/>
            <person name="Fujiwara M."/>
            <person name="Mori M."/>
            <person name="Tomita M."/>
            <person name="Arakawa K."/>
        </authorList>
    </citation>
    <scope>NUCLEOTIDE SEQUENCE [LARGE SCALE GENOMIC DNA]</scope>
</reference>
<comment type="caution">
    <text evidence="1">The sequence shown here is derived from an EMBL/GenBank/DDBJ whole genome shotgun (WGS) entry which is preliminary data.</text>
</comment>